<dbReference type="EMBL" id="CP022684">
    <property type="protein sequence ID" value="AUM13038.1"/>
    <property type="molecule type" value="Genomic_DNA"/>
</dbReference>
<proteinExistence type="predicted"/>
<evidence type="ECO:0000313" key="2">
    <source>
        <dbReference type="Proteomes" id="UP000235116"/>
    </source>
</evidence>
<dbReference type="Proteomes" id="UP000235116">
    <property type="component" value="Chromosome"/>
</dbReference>
<dbReference type="AlphaFoldDB" id="A0A2K9LL32"/>
<dbReference type="KEGG" id="kak:Kalk_11660"/>
<organism evidence="1 2">
    <name type="scientific">Ketobacter alkanivorans</name>
    <dbReference type="NCBI Taxonomy" id="1917421"/>
    <lineage>
        <taxon>Bacteria</taxon>
        <taxon>Pseudomonadati</taxon>
        <taxon>Pseudomonadota</taxon>
        <taxon>Gammaproteobacteria</taxon>
        <taxon>Pseudomonadales</taxon>
        <taxon>Ketobacteraceae</taxon>
        <taxon>Ketobacter</taxon>
    </lineage>
</organism>
<sequence>MSKRTWACVECKQKYRRDQNSDKPVKCATCGKVCEYVHWKVRVPSPKKEKDWKKFWAAYLKEKALLEKYYNDESVEEITLDILNMRLIPRVKRNL</sequence>
<keyword evidence="2" id="KW-1185">Reference proteome</keyword>
<accession>A0A2K9LL32</accession>
<reference evidence="2" key="1">
    <citation type="submission" date="2017-08" db="EMBL/GenBank/DDBJ databases">
        <title>Direct submision.</title>
        <authorList>
            <person name="Kim S.-J."/>
            <person name="Rhee S.-K."/>
        </authorList>
    </citation>
    <scope>NUCLEOTIDE SEQUENCE [LARGE SCALE GENOMIC DNA]</scope>
    <source>
        <strain evidence="2">GI5</strain>
    </source>
</reference>
<evidence type="ECO:0000313" key="1">
    <source>
        <dbReference type="EMBL" id="AUM13038.1"/>
    </source>
</evidence>
<gene>
    <name evidence="1" type="ORF">Kalk_11660</name>
</gene>
<name>A0A2K9LL32_9GAMM</name>
<protein>
    <submittedName>
        <fullName evidence="1">Uncharacterized protein</fullName>
    </submittedName>
</protein>